<dbReference type="AlphaFoldDB" id="A0AAV4TJQ3"/>
<proteinExistence type="predicted"/>
<gene>
    <name evidence="1" type="ORF">CEXT_80561</name>
</gene>
<evidence type="ECO:0000313" key="1">
    <source>
        <dbReference type="EMBL" id="GIY45696.1"/>
    </source>
</evidence>
<keyword evidence="2" id="KW-1185">Reference proteome</keyword>
<dbReference type="Proteomes" id="UP001054945">
    <property type="component" value="Unassembled WGS sequence"/>
</dbReference>
<comment type="caution">
    <text evidence="1">The sequence shown here is derived from an EMBL/GenBank/DDBJ whole genome shotgun (WGS) entry which is preliminary data.</text>
</comment>
<accession>A0AAV4TJQ3</accession>
<name>A0AAV4TJQ3_CAEEX</name>
<evidence type="ECO:0000313" key="2">
    <source>
        <dbReference type="Proteomes" id="UP001054945"/>
    </source>
</evidence>
<sequence>MDAKTTHPQELNSIMSLDAFSLLTEYLCRKKLFSDTLIVSRDIKASRDKAIKSVESTPSRLLLVLRSSSSNTLFLRYYLQECNKNGPSDAIKWTERLRYAGRVQGPIKLGKLNCIVN</sequence>
<protein>
    <submittedName>
        <fullName evidence="1">Uncharacterized protein</fullName>
    </submittedName>
</protein>
<dbReference type="EMBL" id="BPLR01011304">
    <property type="protein sequence ID" value="GIY45696.1"/>
    <property type="molecule type" value="Genomic_DNA"/>
</dbReference>
<reference evidence="1 2" key="1">
    <citation type="submission" date="2021-06" db="EMBL/GenBank/DDBJ databases">
        <title>Caerostris extrusa draft genome.</title>
        <authorList>
            <person name="Kono N."/>
            <person name="Arakawa K."/>
        </authorList>
    </citation>
    <scope>NUCLEOTIDE SEQUENCE [LARGE SCALE GENOMIC DNA]</scope>
</reference>
<organism evidence="1 2">
    <name type="scientific">Caerostris extrusa</name>
    <name type="common">Bark spider</name>
    <name type="synonym">Caerostris bankana</name>
    <dbReference type="NCBI Taxonomy" id="172846"/>
    <lineage>
        <taxon>Eukaryota</taxon>
        <taxon>Metazoa</taxon>
        <taxon>Ecdysozoa</taxon>
        <taxon>Arthropoda</taxon>
        <taxon>Chelicerata</taxon>
        <taxon>Arachnida</taxon>
        <taxon>Araneae</taxon>
        <taxon>Araneomorphae</taxon>
        <taxon>Entelegynae</taxon>
        <taxon>Araneoidea</taxon>
        <taxon>Araneidae</taxon>
        <taxon>Caerostris</taxon>
    </lineage>
</organism>